<dbReference type="Proteomes" id="UP000031637">
    <property type="component" value="Chromosome"/>
</dbReference>
<keyword evidence="1" id="KW-0812">Transmembrane</keyword>
<keyword evidence="1" id="KW-0472">Membrane</keyword>
<proteinExistence type="predicted"/>
<sequence>MMLRKAFALLAGAILLILGFMASVVVFAIVAVLGLALWAYVWWKTRKLRQTMQAQAPTGGQVIDGEAVVVEEYVVETKTVLPGDASRQ</sequence>
<dbReference type="RefSeq" id="WP_041098536.1">
    <property type="nucleotide sequence ID" value="NZ_AP012547.1"/>
</dbReference>
<protein>
    <submittedName>
        <fullName evidence="2">Uncharacterized protein</fullName>
    </submittedName>
</protein>
<dbReference type="KEGG" id="shd:SUTH_01703"/>
<name>W0SEN2_9PROT</name>
<dbReference type="AlphaFoldDB" id="W0SEN2"/>
<accession>W0SEN2</accession>
<evidence type="ECO:0000313" key="3">
    <source>
        <dbReference type="Proteomes" id="UP000031637"/>
    </source>
</evidence>
<dbReference type="OrthoDB" id="8527801at2"/>
<organism evidence="2 3">
    <name type="scientific">Sulfuritalea hydrogenivorans sk43H</name>
    <dbReference type="NCBI Taxonomy" id="1223802"/>
    <lineage>
        <taxon>Bacteria</taxon>
        <taxon>Pseudomonadati</taxon>
        <taxon>Pseudomonadota</taxon>
        <taxon>Betaproteobacteria</taxon>
        <taxon>Nitrosomonadales</taxon>
        <taxon>Sterolibacteriaceae</taxon>
        <taxon>Sulfuritalea</taxon>
    </lineage>
</organism>
<evidence type="ECO:0000256" key="1">
    <source>
        <dbReference type="SAM" id="Phobius"/>
    </source>
</evidence>
<dbReference type="STRING" id="1223802.SUTH_01703"/>
<evidence type="ECO:0000313" key="2">
    <source>
        <dbReference type="EMBL" id="BAO29496.1"/>
    </source>
</evidence>
<dbReference type="EMBL" id="AP012547">
    <property type="protein sequence ID" value="BAO29496.1"/>
    <property type="molecule type" value="Genomic_DNA"/>
</dbReference>
<dbReference type="HOGENOM" id="CLU_2467854_0_0_4"/>
<feature type="transmembrane region" description="Helical" evidence="1">
    <location>
        <begin position="6"/>
        <end position="39"/>
    </location>
</feature>
<gene>
    <name evidence="2" type="ORF">SUTH_01703</name>
</gene>
<reference evidence="2 3" key="1">
    <citation type="journal article" date="2014" name="Syst. Appl. Microbiol.">
        <title>Complete genomes of freshwater sulfur oxidizers Sulfuricella denitrificans skB26 and Sulfuritalea hydrogenivorans sk43H: genetic insights into the sulfur oxidation pathway of betaproteobacteria.</title>
        <authorList>
            <person name="Watanabe T."/>
            <person name="Kojima H."/>
            <person name="Fukui M."/>
        </authorList>
    </citation>
    <scope>NUCLEOTIDE SEQUENCE [LARGE SCALE GENOMIC DNA]</scope>
    <source>
        <strain evidence="2">DSM22779</strain>
    </source>
</reference>
<keyword evidence="1" id="KW-1133">Transmembrane helix</keyword>
<keyword evidence="3" id="KW-1185">Reference proteome</keyword>